<protein>
    <submittedName>
        <fullName evidence="1">Uncharacterized protein</fullName>
    </submittedName>
</protein>
<sequence length="203" mass="22853">MDMPEDKSAVEEPDGTRAGAGPGCNASSMGNHGAGQLADRHHCGGCPGKPAGHRVSAQEPVNYEMQRTVQLCKPCHCGSVAEVDQESMLQKLDRIIFTDSKVVLGYINNESQRFYVYVHNHVSTYTSTHPEQWRYVPTEKNSGRSRNKTCVENSITHQMTFTLSRLIQPQMWKLQPKDTSLVTRVTEKRLNIKQFEHFMACVD</sequence>
<evidence type="ECO:0000313" key="2">
    <source>
        <dbReference type="Proteomes" id="UP000831701"/>
    </source>
</evidence>
<proteinExistence type="predicted"/>
<dbReference type="EMBL" id="CM041552">
    <property type="protein sequence ID" value="KAI3354706.1"/>
    <property type="molecule type" value="Genomic_DNA"/>
</dbReference>
<keyword evidence="2" id="KW-1185">Reference proteome</keyword>
<comment type="caution">
    <text evidence="1">The sequence shown here is derived from an EMBL/GenBank/DDBJ whole genome shotgun (WGS) entry which is preliminary data.</text>
</comment>
<name>A0ACB8VGR1_9TELE</name>
<organism evidence="1 2">
    <name type="scientific">Scortum barcoo</name>
    <name type="common">barcoo grunter</name>
    <dbReference type="NCBI Taxonomy" id="214431"/>
    <lineage>
        <taxon>Eukaryota</taxon>
        <taxon>Metazoa</taxon>
        <taxon>Chordata</taxon>
        <taxon>Craniata</taxon>
        <taxon>Vertebrata</taxon>
        <taxon>Euteleostomi</taxon>
        <taxon>Actinopterygii</taxon>
        <taxon>Neopterygii</taxon>
        <taxon>Teleostei</taxon>
        <taxon>Neoteleostei</taxon>
        <taxon>Acanthomorphata</taxon>
        <taxon>Eupercaria</taxon>
        <taxon>Centrarchiformes</taxon>
        <taxon>Terapontoidei</taxon>
        <taxon>Terapontidae</taxon>
        <taxon>Scortum</taxon>
    </lineage>
</organism>
<gene>
    <name evidence="1" type="ORF">L3Q82_019198</name>
</gene>
<dbReference type="Proteomes" id="UP000831701">
    <property type="component" value="Chromosome 22"/>
</dbReference>
<accession>A0ACB8VGR1</accession>
<evidence type="ECO:0000313" key="1">
    <source>
        <dbReference type="EMBL" id="KAI3354706.1"/>
    </source>
</evidence>
<reference evidence="1" key="1">
    <citation type="submission" date="2022-04" db="EMBL/GenBank/DDBJ databases">
        <title>Jade perch genome.</title>
        <authorList>
            <person name="Chao B."/>
        </authorList>
    </citation>
    <scope>NUCLEOTIDE SEQUENCE</scope>
    <source>
        <strain evidence="1">CB-2022</strain>
    </source>
</reference>